<dbReference type="AlphaFoldDB" id="A0A2G3PNJ2"/>
<dbReference type="PROSITE" id="PS00455">
    <property type="entry name" value="AMP_BINDING"/>
    <property type="match status" value="1"/>
</dbReference>
<gene>
    <name evidence="5" type="ORF">CSW57_10590</name>
</gene>
<keyword evidence="2 5" id="KW-0436">Ligase</keyword>
<evidence type="ECO:0000259" key="4">
    <source>
        <dbReference type="Pfam" id="PF13193"/>
    </source>
</evidence>
<accession>A0A2G3PNJ2</accession>
<dbReference type="GO" id="GO:0016405">
    <property type="term" value="F:CoA-ligase activity"/>
    <property type="evidence" value="ECO:0007669"/>
    <property type="project" value="TreeGrafter"/>
</dbReference>
<dbReference type="InterPro" id="IPR042099">
    <property type="entry name" value="ANL_N_sf"/>
</dbReference>
<dbReference type="PANTHER" id="PTHR24096">
    <property type="entry name" value="LONG-CHAIN-FATTY-ACID--COA LIGASE"/>
    <property type="match status" value="1"/>
</dbReference>
<sequence>MTEVETVPENNQGLATFGSPHADVVIPDLSLIEFLLGDLTDEDRGRIAIVDRSGPSLTYGELESAIGQTGARLSRDVDAGDVVALMGHNSSDWVTAFLAALSIGAAVTTINVLATVGEVVKQLRDSRATLFIVADSCEPVARAAATDSGMPESDVRLLPDLVASAESATPAEKPARPIADPTTQLAVLPYSSGTTGEAKGVMLTHRNLVANVCQLDALLGVDEQASVVALLPFSHIYGMTVVLHLALRRRAKIVIVPRFEVDDLLSTMERERATHLFVAPPVVVALVKSAAVERYDLSALTLLLSGAAPLDAGLAQAAADRLSCQVRQAYGMSEMSPVSHVAPLSGPSVAPNSVGFTVPNMTCKIVDPVGGQVISLPDNGTSAPGELCCAGPNVMAGYLGNADATADAIDADGFLHTGDLATVDAAGAVTVVDRLKELIKYKGYQVAPAELEGLLLDHADVADAAVVGVPFGEGGDEAPRAYVVRRSDSTVDAPHIIDYVASRVSPYKKVREVVFLDEIPKSPSGKILRRLLRDR</sequence>
<comment type="caution">
    <text evidence="5">The sequence shown here is derived from an EMBL/GenBank/DDBJ whole genome shotgun (WGS) entry which is preliminary data.</text>
</comment>
<dbReference type="InterPro" id="IPR025110">
    <property type="entry name" value="AMP-bd_C"/>
</dbReference>
<protein>
    <submittedName>
        <fullName evidence="5">4-coumarate--CoA ligase family protein</fullName>
    </submittedName>
</protein>
<dbReference type="EMBL" id="PEBD01000008">
    <property type="protein sequence ID" value="PHV67326.1"/>
    <property type="molecule type" value="Genomic_DNA"/>
</dbReference>
<dbReference type="PANTHER" id="PTHR24096:SF149">
    <property type="entry name" value="AMP-BINDING DOMAIN-CONTAINING PROTEIN-RELATED"/>
    <property type="match status" value="1"/>
</dbReference>
<evidence type="ECO:0000313" key="6">
    <source>
        <dbReference type="Proteomes" id="UP000225108"/>
    </source>
</evidence>
<comment type="similarity">
    <text evidence="1">Belongs to the ATP-dependent AMP-binding enzyme family.</text>
</comment>
<dbReference type="InterPro" id="IPR045851">
    <property type="entry name" value="AMP-bd_C_sf"/>
</dbReference>
<evidence type="ECO:0000256" key="1">
    <source>
        <dbReference type="ARBA" id="ARBA00006432"/>
    </source>
</evidence>
<name>A0A2G3PNJ2_WILMA</name>
<evidence type="ECO:0000313" key="5">
    <source>
        <dbReference type="EMBL" id="PHV67326.1"/>
    </source>
</evidence>
<dbReference type="SUPFAM" id="SSF56801">
    <property type="entry name" value="Acetyl-CoA synthetase-like"/>
    <property type="match status" value="1"/>
</dbReference>
<evidence type="ECO:0000259" key="3">
    <source>
        <dbReference type="Pfam" id="PF00501"/>
    </source>
</evidence>
<feature type="domain" description="AMP-dependent synthetase/ligase" evidence="3">
    <location>
        <begin position="44"/>
        <end position="399"/>
    </location>
</feature>
<evidence type="ECO:0000256" key="2">
    <source>
        <dbReference type="ARBA" id="ARBA00022598"/>
    </source>
</evidence>
<feature type="domain" description="AMP-binding enzyme C-terminal" evidence="4">
    <location>
        <begin position="450"/>
        <end position="526"/>
    </location>
</feature>
<dbReference type="InterPro" id="IPR000873">
    <property type="entry name" value="AMP-dep_synth/lig_dom"/>
</dbReference>
<dbReference type="Proteomes" id="UP000225108">
    <property type="component" value="Unassembled WGS sequence"/>
</dbReference>
<proteinExistence type="inferred from homology"/>
<dbReference type="Pfam" id="PF00501">
    <property type="entry name" value="AMP-binding"/>
    <property type="match status" value="1"/>
</dbReference>
<dbReference type="InterPro" id="IPR020845">
    <property type="entry name" value="AMP-binding_CS"/>
</dbReference>
<reference evidence="5 6" key="1">
    <citation type="submission" date="2017-10" db="EMBL/GenBank/DDBJ databases">
        <title>The draft genome sequence of Williamsia sp. BULT 1.1 isolated from the semi-arid grassland soils from South Africa.</title>
        <authorList>
            <person name="Kabwe M.H."/>
            <person name="Govender N."/>
            <person name="Mutseka Lunga P."/>
            <person name="Vikram S."/>
            <person name="Makhalanyane T.P."/>
        </authorList>
    </citation>
    <scope>NUCLEOTIDE SEQUENCE [LARGE SCALE GENOMIC DNA]</scope>
    <source>
        <strain evidence="5 6">BULT 1.1</strain>
    </source>
</reference>
<organism evidence="5 6">
    <name type="scientific">Williamsia marianensis</name>
    <dbReference type="NCBI Taxonomy" id="85044"/>
    <lineage>
        <taxon>Bacteria</taxon>
        <taxon>Bacillati</taxon>
        <taxon>Actinomycetota</taxon>
        <taxon>Actinomycetes</taxon>
        <taxon>Mycobacteriales</taxon>
        <taxon>Nocardiaceae</taxon>
        <taxon>Williamsia</taxon>
    </lineage>
</organism>
<dbReference type="FunFam" id="3.30.300.30:FF:000007">
    <property type="entry name" value="4-coumarate--CoA ligase 2"/>
    <property type="match status" value="1"/>
</dbReference>
<dbReference type="Gene3D" id="3.40.50.12780">
    <property type="entry name" value="N-terminal domain of ligase-like"/>
    <property type="match status" value="1"/>
</dbReference>
<dbReference type="Gene3D" id="3.30.300.30">
    <property type="match status" value="1"/>
</dbReference>
<dbReference type="Pfam" id="PF13193">
    <property type="entry name" value="AMP-binding_C"/>
    <property type="match status" value="1"/>
</dbReference>